<evidence type="ECO:0000313" key="5">
    <source>
        <dbReference type="Proteomes" id="UP001642483"/>
    </source>
</evidence>
<dbReference type="PROSITE" id="PS50404">
    <property type="entry name" value="GST_NTER"/>
    <property type="match status" value="1"/>
</dbReference>
<dbReference type="PROSITE" id="PS50405">
    <property type="entry name" value="GST_CTER"/>
    <property type="match status" value="1"/>
</dbReference>
<dbReference type="SUPFAM" id="SSF52833">
    <property type="entry name" value="Thioredoxin-like"/>
    <property type="match status" value="1"/>
</dbReference>
<dbReference type="InterPro" id="IPR036282">
    <property type="entry name" value="Glutathione-S-Trfase_C_sf"/>
</dbReference>
<feature type="domain" description="GST C-terminal" evidence="3">
    <location>
        <begin position="82"/>
        <end position="202"/>
    </location>
</feature>
<dbReference type="EMBL" id="CAWYQH010000013">
    <property type="protein sequence ID" value="CAK8674281.1"/>
    <property type="molecule type" value="Genomic_DNA"/>
</dbReference>
<dbReference type="Proteomes" id="UP001642483">
    <property type="component" value="Unassembled WGS sequence"/>
</dbReference>
<evidence type="ECO:0000259" key="2">
    <source>
        <dbReference type="PROSITE" id="PS50404"/>
    </source>
</evidence>
<dbReference type="PANTHER" id="PTHR11571:SF150">
    <property type="entry name" value="GLUTATHIONE S-TRANSFERASE"/>
    <property type="match status" value="1"/>
</dbReference>
<sequence>MTNYKLLFFNTRVRGEPARLIFAEAGVEYEDKRFEESEWPEIQPTTPFGKVPVLYIDDKPPLAQSGAIVAYLGREFGLDAGSPLADAYAHMLFKTFDDVGMLLPYLEEDPVKKAELTEEALEEHINPVLARMEKDFKAGGNDFLVGKKLTYVDLGFWNFCDIVSVFDKTFLTKFPTLDALCKRVAARPNIKKYLENRPPTPF</sequence>
<evidence type="ECO:0000259" key="3">
    <source>
        <dbReference type="PROSITE" id="PS50405"/>
    </source>
</evidence>
<dbReference type="Pfam" id="PF14497">
    <property type="entry name" value="GST_C_3"/>
    <property type="match status" value="1"/>
</dbReference>
<dbReference type="Gene3D" id="3.40.30.10">
    <property type="entry name" value="Glutaredoxin"/>
    <property type="match status" value="1"/>
</dbReference>
<dbReference type="PANTHER" id="PTHR11571">
    <property type="entry name" value="GLUTATHIONE S-TRANSFERASE"/>
    <property type="match status" value="1"/>
</dbReference>
<dbReference type="InterPro" id="IPR004045">
    <property type="entry name" value="Glutathione_S-Trfase_N"/>
</dbReference>
<evidence type="ECO:0000313" key="4">
    <source>
        <dbReference type="EMBL" id="CAK8674281.1"/>
    </source>
</evidence>
<dbReference type="CDD" id="cd03039">
    <property type="entry name" value="GST_N_Sigma_like"/>
    <property type="match status" value="1"/>
</dbReference>
<dbReference type="SFLD" id="SFLDS00019">
    <property type="entry name" value="Glutathione_Transferase_(cytos"/>
    <property type="match status" value="1"/>
</dbReference>
<organism evidence="4 5">
    <name type="scientific">Clavelina lepadiformis</name>
    <name type="common">Light-bulb sea squirt</name>
    <name type="synonym">Ascidia lepadiformis</name>
    <dbReference type="NCBI Taxonomy" id="159417"/>
    <lineage>
        <taxon>Eukaryota</taxon>
        <taxon>Metazoa</taxon>
        <taxon>Chordata</taxon>
        <taxon>Tunicata</taxon>
        <taxon>Ascidiacea</taxon>
        <taxon>Aplousobranchia</taxon>
        <taxon>Clavelinidae</taxon>
        <taxon>Clavelina</taxon>
    </lineage>
</organism>
<keyword evidence="5" id="KW-1185">Reference proteome</keyword>
<evidence type="ECO:0000256" key="1">
    <source>
        <dbReference type="ARBA" id="ARBA00012452"/>
    </source>
</evidence>
<accession>A0ABP0F4B1</accession>
<dbReference type="SUPFAM" id="SSF47616">
    <property type="entry name" value="GST C-terminal domain-like"/>
    <property type="match status" value="1"/>
</dbReference>
<dbReference type="InterPro" id="IPR004046">
    <property type="entry name" value="GST_C"/>
</dbReference>
<dbReference type="InterPro" id="IPR036249">
    <property type="entry name" value="Thioredoxin-like_sf"/>
</dbReference>
<protein>
    <recommendedName>
        <fullName evidence="1">glutathione transferase</fullName>
        <ecNumber evidence="1">2.5.1.18</ecNumber>
    </recommendedName>
</protein>
<feature type="domain" description="GST N-terminal" evidence="2">
    <location>
        <begin position="2"/>
        <end position="80"/>
    </location>
</feature>
<reference evidence="4 5" key="1">
    <citation type="submission" date="2024-02" db="EMBL/GenBank/DDBJ databases">
        <authorList>
            <person name="Daric V."/>
            <person name="Darras S."/>
        </authorList>
    </citation>
    <scope>NUCLEOTIDE SEQUENCE [LARGE SCALE GENOMIC DNA]</scope>
</reference>
<dbReference type="Gene3D" id="1.20.1050.10">
    <property type="match status" value="1"/>
</dbReference>
<dbReference type="EC" id="2.5.1.18" evidence="1"/>
<dbReference type="Pfam" id="PF02798">
    <property type="entry name" value="GST_N"/>
    <property type="match status" value="1"/>
</dbReference>
<proteinExistence type="predicted"/>
<comment type="caution">
    <text evidence="4">The sequence shown here is derived from an EMBL/GenBank/DDBJ whole genome shotgun (WGS) entry which is preliminary data.</text>
</comment>
<dbReference type="InterPro" id="IPR040079">
    <property type="entry name" value="Glutathione_S-Trfase"/>
</dbReference>
<name>A0ABP0F4B1_CLALP</name>
<dbReference type="InterPro" id="IPR010987">
    <property type="entry name" value="Glutathione-S-Trfase_C-like"/>
</dbReference>
<dbReference type="InterPro" id="IPR050213">
    <property type="entry name" value="GST_superfamily"/>
</dbReference>
<gene>
    <name evidence="4" type="ORF">CVLEPA_LOCUS3995</name>
</gene>